<dbReference type="Pfam" id="PF02321">
    <property type="entry name" value="OEP"/>
    <property type="match status" value="2"/>
</dbReference>
<feature type="signal peptide" evidence="2">
    <location>
        <begin position="1"/>
        <end position="23"/>
    </location>
</feature>
<dbReference type="Gene3D" id="2.20.200.10">
    <property type="entry name" value="Outer membrane efflux proteins (OEP)"/>
    <property type="match status" value="1"/>
</dbReference>
<keyword evidence="4" id="KW-1185">Reference proteome</keyword>
<evidence type="ECO:0000313" key="3">
    <source>
        <dbReference type="EMBL" id="MFC4313809.1"/>
    </source>
</evidence>
<dbReference type="InterPro" id="IPR003423">
    <property type="entry name" value="OMP_efflux"/>
</dbReference>
<protein>
    <submittedName>
        <fullName evidence="3">Efflux transporter outer membrane subunit</fullName>
    </submittedName>
</protein>
<keyword evidence="2" id="KW-0449">Lipoprotein</keyword>
<accession>A0ABV8T5T7</accession>
<keyword evidence="2" id="KW-0472">Membrane</keyword>
<dbReference type="PANTHER" id="PTHR30203">
    <property type="entry name" value="OUTER MEMBRANE CATION EFFLUX PROTEIN"/>
    <property type="match status" value="1"/>
</dbReference>
<dbReference type="PROSITE" id="PS51257">
    <property type="entry name" value="PROKAR_LIPOPROTEIN"/>
    <property type="match status" value="1"/>
</dbReference>
<keyword evidence="2" id="KW-0564">Palmitate</keyword>
<comment type="caution">
    <text evidence="3">The sequence shown here is derived from an EMBL/GenBank/DDBJ whole genome shotgun (WGS) entry which is preliminary data.</text>
</comment>
<organism evidence="3 4">
    <name type="scientific">Steroidobacter flavus</name>
    <dbReference type="NCBI Taxonomy" id="1842136"/>
    <lineage>
        <taxon>Bacteria</taxon>
        <taxon>Pseudomonadati</taxon>
        <taxon>Pseudomonadota</taxon>
        <taxon>Gammaproteobacteria</taxon>
        <taxon>Steroidobacterales</taxon>
        <taxon>Steroidobacteraceae</taxon>
        <taxon>Steroidobacter</taxon>
    </lineage>
</organism>
<comment type="similarity">
    <text evidence="1 2">Belongs to the outer membrane factor (OMF) (TC 1.B.17) family.</text>
</comment>
<dbReference type="EMBL" id="JBHSDU010000015">
    <property type="protein sequence ID" value="MFC4313809.1"/>
    <property type="molecule type" value="Genomic_DNA"/>
</dbReference>
<dbReference type="Gene3D" id="1.20.1600.10">
    <property type="entry name" value="Outer membrane efflux proteins (OEP)"/>
    <property type="match status" value="1"/>
</dbReference>
<reference evidence="4" key="1">
    <citation type="journal article" date="2019" name="Int. J. Syst. Evol. Microbiol.">
        <title>The Global Catalogue of Microorganisms (GCM) 10K type strain sequencing project: providing services to taxonomists for standard genome sequencing and annotation.</title>
        <authorList>
            <consortium name="The Broad Institute Genomics Platform"/>
            <consortium name="The Broad Institute Genome Sequencing Center for Infectious Disease"/>
            <person name="Wu L."/>
            <person name="Ma J."/>
        </authorList>
    </citation>
    <scope>NUCLEOTIDE SEQUENCE [LARGE SCALE GENOMIC DNA]</scope>
    <source>
        <strain evidence="4">CGMCC 1.10759</strain>
    </source>
</reference>
<proteinExistence type="inferred from homology"/>
<dbReference type="PANTHER" id="PTHR30203:SF33">
    <property type="entry name" value="BLR4455 PROTEIN"/>
    <property type="match status" value="1"/>
</dbReference>
<keyword evidence="2" id="KW-0732">Signal</keyword>
<dbReference type="RefSeq" id="WP_380604461.1">
    <property type="nucleotide sequence ID" value="NZ_JBHSDU010000015.1"/>
</dbReference>
<evidence type="ECO:0000256" key="1">
    <source>
        <dbReference type="ARBA" id="ARBA00007613"/>
    </source>
</evidence>
<gene>
    <name evidence="3" type="ORF">ACFPN2_32345</name>
</gene>
<evidence type="ECO:0000256" key="2">
    <source>
        <dbReference type="RuleBase" id="RU362097"/>
    </source>
</evidence>
<sequence>MMTSRMFRSFVTAGVMVALSACAIGPDFKRPDAPTTSRYTAVADPTQRIIYGETPPNDWWTVFQNDELNRIMQQAKEGSFTLAAARSSLAQAEELLAARSGTRLPKVNLTGGTGRQQMGAQALGDFHLPTFTYYAIGADVRYTLDYTGGVARSIEQQQALTEYYQRELDAAWLSLTGNVAVQYFTIVFTQAQIQALEDLLAEDRTNLDLVTRAQKAGIVTKVDELSARSQLAQDATLLPPLRQQLDTARHALAVLLGKAPADWADSQTKFASASDLRLPDQLPVSLPSELVRRRPDILSAEAQLHAATAAVGVATANLYPQITLSGNVGMQSTSTGRLFDASSLAWGVIGGITAPLFDGGTLRAERRAALQAVQVSAANYQQTVLESFGQVANLLQAARHDEELLVSQTEAVETANSSVDLARRSYSAGNVGVLTVLDAERQRLQARLGLLDAQSKRFVNTAQLLLAVGGSNLSGG</sequence>
<comment type="subcellular location">
    <subcellularLocation>
        <location evidence="2">Cell outer membrane</location>
        <topology evidence="2">Lipid-anchor</topology>
    </subcellularLocation>
</comment>
<dbReference type="SUPFAM" id="SSF56954">
    <property type="entry name" value="Outer membrane efflux proteins (OEP)"/>
    <property type="match status" value="1"/>
</dbReference>
<keyword evidence="2" id="KW-0812">Transmembrane</keyword>
<feature type="chain" id="PRO_5044985699" evidence="2">
    <location>
        <begin position="24"/>
        <end position="476"/>
    </location>
</feature>
<keyword evidence="2" id="KW-1134">Transmembrane beta strand</keyword>
<dbReference type="Proteomes" id="UP001595904">
    <property type="component" value="Unassembled WGS sequence"/>
</dbReference>
<evidence type="ECO:0000313" key="4">
    <source>
        <dbReference type="Proteomes" id="UP001595904"/>
    </source>
</evidence>
<name>A0ABV8T5T7_9GAMM</name>
<dbReference type="NCBIfam" id="TIGR01845">
    <property type="entry name" value="outer_NodT"/>
    <property type="match status" value="1"/>
</dbReference>
<dbReference type="InterPro" id="IPR010131">
    <property type="entry name" value="MdtP/NodT-like"/>
</dbReference>